<dbReference type="PANTHER" id="PTHR42861">
    <property type="entry name" value="CALCIUM-TRANSPORTING ATPASE"/>
    <property type="match status" value="1"/>
</dbReference>
<gene>
    <name evidence="6" type="ORF">OE88DRAFT_1735874</name>
</gene>
<sequence length="204" mass="22338">MSSRRVRAAESDSAQFAIAQSQSALGSKKRVPEKAVPEFRGADCGIAVEGAWDAARSAADVVFLDEGLSTIITSIKVARQIFHRMKAYIVYRIALCLHLEIYLTLSMIILNETIRADLIVFIVLSADLGMIVSAYDNAPHACAPVEWELPKIWIISTSLGILLAGATWILPGTLFLTNGGVIQNRGSVQEILFLEVAWGRYFGR</sequence>
<proteinExistence type="predicted"/>
<dbReference type="Proteomes" id="UP000305948">
    <property type="component" value="Unassembled WGS sequence"/>
</dbReference>
<dbReference type="Gene3D" id="3.40.50.1000">
    <property type="entry name" value="HAD superfamily/HAD-like"/>
    <property type="match status" value="1"/>
</dbReference>
<dbReference type="EMBL" id="ML213513">
    <property type="protein sequence ID" value="TFK50291.1"/>
    <property type="molecule type" value="Genomic_DNA"/>
</dbReference>
<keyword evidence="2 5" id="KW-0812">Transmembrane</keyword>
<organism evidence="6 7">
    <name type="scientific">Heliocybe sulcata</name>
    <dbReference type="NCBI Taxonomy" id="5364"/>
    <lineage>
        <taxon>Eukaryota</taxon>
        <taxon>Fungi</taxon>
        <taxon>Dikarya</taxon>
        <taxon>Basidiomycota</taxon>
        <taxon>Agaricomycotina</taxon>
        <taxon>Agaricomycetes</taxon>
        <taxon>Gloeophyllales</taxon>
        <taxon>Gloeophyllaceae</taxon>
        <taxon>Heliocybe</taxon>
    </lineage>
</organism>
<comment type="subcellular location">
    <subcellularLocation>
        <location evidence="1">Membrane</location>
    </subcellularLocation>
</comment>
<keyword evidence="4 5" id="KW-0472">Membrane</keyword>
<evidence type="ECO:0000313" key="7">
    <source>
        <dbReference type="Proteomes" id="UP000305948"/>
    </source>
</evidence>
<dbReference type="STRING" id="5364.A0A5C3N8Z1"/>
<name>A0A5C3N8Z1_9AGAM</name>
<evidence type="ECO:0000256" key="3">
    <source>
        <dbReference type="ARBA" id="ARBA00022989"/>
    </source>
</evidence>
<feature type="transmembrane region" description="Helical" evidence="5">
    <location>
        <begin position="89"/>
        <end position="110"/>
    </location>
</feature>
<evidence type="ECO:0000313" key="6">
    <source>
        <dbReference type="EMBL" id="TFK50291.1"/>
    </source>
</evidence>
<evidence type="ECO:0000256" key="2">
    <source>
        <dbReference type="ARBA" id="ARBA00022692"/>
    </source>
</evidence>
<accession>A0A5C3N8Z1</accession>
<protein>
    <recommendedName>
        <fullName evidence="8">Cation-transporting P-type ATPase C-terminal domain-containing protein</fullName>
    </recommendedName>
</protein>
<feature type="transmembrane region" description="Helical" evidence="5">
    <location>
        <begin position="150"/>
        <end position="170"/>
    </location>
</feature>
<dbReference type="InterPro" id="IPR023214">
    <property type="entry name" value="HAD_sf"/>
</dbReference>
<evidence type="ECO:0000256" key="1">
    <source>
        <dbReference type="ARBA" id="ARBA00004370"/>
    </source>
</evidence>
<evidence type="ECO:0008006" key="8">
    <source>
        <dbReference type="Google" id="ProtNLM"/>
    </source>
</evidence>
<evidence type="ECO:0000256" key="4">
    <source>
        <dbReference type="ARBA" id="ARBA00023136"/>
    </source>
</evidence>
<keyword evidence="3 5" id="KW-1133">Transmembrane helix</keyword>
<dbReference type="InterPro" id="IPR036412">
    <property type="entry name" value="HAD-like_sf"/>
</dbReference>
<keyword evidence="7" id="KW-1185">Reference proteome</keyword>
<reference evidence="6 7" key="1">
    <citation type="journal article" date="2019" name="Nat. Ecol. Evol.">
        <title>Megaphylogeny resolves global patterns of mushroom evolution.</title>
        <authorList>
            <person name="Varga T."/>
            <person name="Krizsan K."/>
            <person name="Foldi C."/>
            <person name="Dima B."/>
            <person name="Sanchez-Garcia M."/>
            <person name="Sanchez-Ramirez S."/>
            <person name="Szollosi G.J."/>
            <person name="Szarkandi J.G."/>
            <person name="Papp V."/>
            <person name="Albert L."/>
            <person name="Andreopoulos W."/>
            <person name="Angelini C."/>
            <person name="Antonin V."/>
            <person name="Barry K.W."/>
            <person name="Bougher N.L."/>
            <person name="Buchanan P."/>
            <person name="Buyck B."/>
            <person name="Bense V."/>
            <person name="Catcheside P."/>
            <person name="Chovatia M."/>
            <person name="Cooper J."/>
            <person name="Damon W."/>
            <person name="Desjardin D."/>
            <person name="Finy P."/>
            <person name="Geml J."/>
            <person name="Haridas S."/>
            <person name="Hughes K."/>
            <person name="Justo A."/>
            <person name="Karasinski D."/>
            <person name="Kautmanova I."/>
            <person name="Kiss B."/>
            <person name="Kocsube S."/>
            <person name="Kotiranta H."/>
            <person name="LaButti K.M."/>
            <person name="Lechner B.E."/>
            <person name="Liimatainen K."/>
            <person name="Lipzen A."/>
            <person name="Lukacs Z."/>
            <person name="Mihaltcheva S."/>
            <person name="Morgado L.N."/>
            <person name="Niskanen T."/>
            <person name="Noordeloos M.E."/>
            <person name="Ohm R.A."/>
            <person name="Ortiz-Santana B."/>
            <person name="Ovrebo C."/>
            <person name="Racz N."/>
            <person name="Riley R."/>
            <person name="Savchenko A."/>
            <person name="Shiryaev A."/>
            <person name="Soop K."/>
            <person name="Spirin V."/>
            <person name="Szebenyi C."/>
            <person name="Tomsovsky M."/>
            <person name="Tulloss R.E."/>
            <person name="Uehling J."/>
            <person name="Grigoriev I.V."/>
            <person name="Vagvolgyi C."/>
            <person name="Papp T."/>
            <person name="Martin F.M."/>
            <person name="Miettinen O."/>
            <person name="Hibbett D.S."/>
            <person name="Nagy L.G."/>
        </authorList>
    </citation>
    <scope>NUCLEOTIDE SEQUENCE [LARGE SCALE GENOMIC DNA]</scope>
    <source>
        <strain evidence="6 7">OMC1185</strain>
    </source>
</reference>
<dbReference type="SUPFAM" id="SSF56784">
    <property type="entry name" value="HAD-like"/>
    <property type="match status" value="1"/>
</dbReference>
<dbReference type="GO" id="GO:0016020">
    <property type="term" value="C:membrane"/>
    <property type="evidence" value="ECO:0007669"/>
    <property type="project" value="UniProtKB-SubCell"/>
</dbReference>
<dbReference type="InterPro" id="IPR023298">
    <property type="entry name" value="ATPase_P-typ_TM_dom_sf"/>
</dbReference>
<dbReference type="OrthoDB" id="116380at2759"/>
<evidence type="ECO:0000256" key="5">
    <source>
        <dbReference type="SAM" id="Phobius"/>
    </source>
</evidence>
<dbReference type="Gene3D" id="1.20.1110.10">
    <property type="entry name" value="Calcium-transporting ATPase, transmembrane domain"/>
    <property type="match status" value="1"/>
</dbReference>
<dbReference type="AlphaFoldDB" id="A0A5C3N8Z1"/>
<dbReference type="SUPFAM" id="SSF81665">
    <property type="entry name" value="Calcium ATPase, transmembrane domain M"/>
    <property type="match status" value="1"/>
</dbReference>